<dbReference type="EMBL" id="JAGTTL010000003">
    <property type="protein sequence ID" value="KAK6324565.1"/>
    <property type="molecule type" value="Genomic_DNA"/>
</dbReference>
<keyword evidence="2" id="KW-1185">Reference proteome</keyword>
<dbReference type="Proteomes" id="UP001356427">
    <property type="component" value="Unassembled WGS sequence"/>
</dbReference>
<organism evidence="1 2">
    <name type="scientific">Coregonus suidteri</name>
    <dbReference type="NCBI Taxonomy" id="861788"/>
    <lineage>
        <taxon>Eukaryota</taxon>
        <taxon>Metazoa</taxon>
        <taxon>Chordata</taxon>
        <taxon>Craniata</taxon>
        <taxon>Vertebrata</taxon>
        <taxon>Euteleostomi</taxon>
        <taxon>Actinopterygii</taxon>
        <taxon>Neopterygii</taxon>
        <taxon>Teleostei</taxon>
        <taxon>Protacanthopterygii</taxon>
        <taxon>Salmoniformes</taxon>
        <taxon>Salmonidae</taxon>
        <taxon>Coregoninae</taxon>
        <taxon>Coregonus</taxon>
    </lineage>
</organism>
<reference evidence="1 2" key="1">
    <citation type="submission" date="2021-04" db="EMBL/GenBank/DDBJ databases">
        <authorList>
            <person name="De Guttry C."/>
            <person name="Zahm M."/>
            <person name="Klopp C."/>
            <person name="Cabau C."/>
            <person name="Louis A."/>
            <person name="Berthelot C."/>
            <person name="Parey E."/>
            <person name="Roest Crollius H."/>
            <person name="Montfort J."/>
            <person name="Robinson-Rechavi M."/>
            <person name="Bucao C."/>
            <person name="Bouchez O."/>
            <person name="Gislard M."/>
            <person name="Lluch J."/>
            <person name="Milhes M."/>
            <person name="Lampietro C."/>
            <person name="Lopez Roques C."/>
            <person name="Donnadieu C."/>
            <person name="Braasch I."/>
            <person name="Desvignes T."/>
            <person name="Postlethwait J."/>
            <person name="Bobe J."/>
            <person name="Wedekind C."/>
            <person name="Guiguen Y."/>
        </authorList>
    </citation>
    <scope>NUCLEOTIDE SEQUENCE [LARGE SCALE GENOMIC DNA]</scope>
    <source>
        <strain evidence="1">Cs_M1</strain>
        <tissue evidence="1">Blood</tissue>
    </source>
</reference>
<dbReference type="AlphaFoldDB" id="A0AAN8MID7"/>
<sequence>MLNTSCNDYGSMVKEREVWNCPSGRVLAALLFESQIAPLLSIFDGVVLDIHVKF</sequence>
<accession>A0AAN8MID7</accession>
<proteinExistence type="predicted"/>
<evidence type="ECO:0000313" key="2">
    <source>
        <dbReference type="Proteomes" id="UP001356427"/>
    </source>
</evidence>
<name>A0AAN8MID7_9TELE</name>
<gene>
    <name evidence="1" type="ORF">J4Q44_G00039070</name>
</gene>
<comment type="caution">
    <text evidence="1">The sequence shown here is derived from an EMBL/GenBank/DDBJ whole genome shotgun (WGS) entry which is preliminary data.</text>
</comment>
<protein>
    <submittedName>
        <fullName evidence="1">Uncharacterized protein</fullName>
    </submittedName>
</protein>
<evidence type="ECO:0000313" key="1">
    <source>
        <dbReference type="EMBL" id="KAK6324565.1"/>
    </source>
</evidence>